<dbReference type="RefSeq" id="WP_188391084.1">
    <property type="nucleotide sequence ID" value="NZ_BMEV01000010.1"/>
</dbReference>
<evidence type="ECO:0000256" key="11">
    <source>
        <dbReference type="ARBA" id="ARBA00022989"/>
    </source>
</evidence>
<keyword evidence="4" id="KW-1003">Cell membrane</keyword>
<evidence type="ECO:0000256" key="7">
    <source>
        <dbReference type="ARBA" id="ARBA00022692"/>
    </source>
</evidence>
<dbReference type="GO" id="GO:0005524">
    <property type="term" value="F:ATP binding"/>
    <property type="evidence" value="ECO:0007669"/>
    <property type="project" value="UniProtKB-KW"/>
</dbReference>
<proteinExistence type="predicted"/>
<dbReference type="GO" id="GO:0000155">
    <property type="term" value="F:phosphorelay sensor kinase activity"/>
    <property type="evidence" value="ECO:0007669"/>
    <property type="project" value="InterPro"/>
</dbReference>
<dbReference type="Proteomes" id="UP000602050">
    <property type="component" value="Unassembled WGS sequence"/>
</dbReference>
<sequence length="585" mass="64721">MKDLTVVLFERLGLVLIFAFVLTRTPGFRSLLYREFNRKMIFVHAFVFGLFGIASTMMGIIIDGDTVVIPNLLWSVENDQVAVSSSLVAVVIAGLLGGPLVGLGAGMIAGIHLFFLGGIGWLANVFVNPLTGLLAGLTARFFSQERVISPMKALFIGVFPPILQMQLMLVFHPHADHMVAVVDQIGLPLVLSNSIAIAIFTAMIGIVLKEQENEAAMSTRRALTIAEEALPFLEKGYRKEMAIGISNLLYERLEIAAVSVTDGETILAHKGLGADHHLPGEEIVTTISQEALENKKTKVAYTREEIQCQHPNCPLEAAIIIPIGASDHAKGLIKFYYRKAQHIRPADLVLAEGLGKLISNQLQAIEAERLKAYMRDAELRNLQAQINPHFLFNTLHIIAALFRKEPERARHITVQLANYMRFNLGLVSNSLIELERECEHVRAYIEIIQARFAGRLQITFHQARGISQVYVPPSTIQPLVENSVQHGLKNVIHNGKIEVRIEKMEDSIRVTVTDNGSGFPEHILTNAGEKELTKGEKSTGLYNVNQRLIRLLGEKSRLHIKNLPAGGSEVSFSIPMVIQKEVEVS</sequence>
<evidence type="ECO:0000259" key="15">
    <source>
        <dbReference type="SMART" id="SM00387"/>
    </source>
</evidence>
<dbReference type="InterPro" id="IPR029016">
    <property type="entry name" value="GAF-like_dom_sf"/>
</dbReference>
<dbReference type="PANTHER" id="PTHR34220:SF7">
    <property type="entry name" value="SENSOR HISTIDINE KINASE YPDA"/>
    <property type="match status" value="1"/>
</dbReference>
<dbReference type="PANTHER" id="PTHR34220">
    <property type="entry name" value="SENSOR HISTIDINE KINASE YPDA"/>
    <property type="match status" value="1"/>
</dbReference>
<dbReference type="SMART" id="SM00387">
    <property type="entry name" value="HATPase_c"/>
    <property type="match status" value="1"/>
</dbReference>
<evidence type="ECO:0000256" key="1">
    <source>
        <dbReference type="ARBA" id="ARBA00000085"/>
    </source>
</evidence>
<dbReference type="EC" id="2.7.13.3" evidence="3"/>
<dbReference type="Pfam" id="PF06580">
    <property type="entry name" value="His_kinase"/>
    <property type="match status" value="1"/>
</dbReference>
<dbReference type="InterPro" id="IPR003594">
    <property type="entry name" value="HATPase_dom"/>
</dbReference>
<evidence type="ECO:0000256" key="6">
    <source>
        <dbReference type="ARBA" id="ARBA00022679"/>
    </source>
</evidence>
<evidence type="ECO:0000256" key="4">
    <source>
        <dbReference type="ARBA" id="ARBA00022475"/>
    </source>
</evidence>
<keyword evidence="7 14" id="KW-0812">Transmembrane</keyword>
<feature type="transmembrane region" description="Helical" evidence="14">
    <location>
        <begin position="41"/>
        <end position="62"/>
    </location>
</feature>
<comment type="caution">
    <text evidence="16">The sequence shown here is derived from an EMBL/GenBank/DDBJ whole genome shotgun (WGS) entry which is preliminary data.</text>
</comment>
<dbReference type="AlphaFoldDB" id="A0A8J2ZPN6"/>
<feature type="transmembrane region" description="Helical" evidence="14">
    <location>
        <begin position="185"/>
        <end position="208"/>
    </location>
</feature>
<dbReference type="InterPro" id="IPR011620">
    <property type="entry name" value="Sig_transdc_His_kinase_LytS_TM"/>
</dbReference>
<evidence type="ECO:0000256" key="2">
    <source>
        <dbReference type="ARBA" id="ARBA00004651"/>
    </source>
</evidence>
<comment type="subcellular location">
    <subcellularLocation>
        <location evidence="2">Cell membrane</location>
        <topology evidence="2">Multi-pass membrane protein</topology>
    </subcellularLocation>
</comment>
<keyword evidence="11 14" id="KW-1133">Transmembrane helix</keyword>
<feature type="domain" description="Histidine kinase/HSP90-like ATPase" evidence="15">
    <location>
        <begin position="471"/>
        <end position="578"/>
    </location>
</feature>
<evidence type="ECO:0000313" key="16">
    <source>
        <dbReference type="EMBL" id="GGH71734.1"/>
    </source>
</evidence>
<dbReference type="GO" id="GO:0005886">
    <property type="term" value="C:plasma membrane"/>
    <property type="evidence" value="ECO:0007669"/>
    <property type="project" value="UniProtKB-SubCell"/>
</dbReference>
<evidence type="ECO:0000256" key="8">
    <source>
        <dbReference type="ARBA" id="ARBA00022741"/>
    </source>
</evidence>
<gene>
    <name evidence="16" type="primary">lytS</name>
    <name evidence="16" type="ORF">GCM10010978_07980</name>
</gene>
<evidence type="ECO:0000256" key="14">
    <source>
        <dbReference type="SAM" id="Phobius"/>
    </source>
</evidence>
<comment type="catalytic activity">
    <reaction evidence="1">
        <text>ATP + protein L-histidine = ADP + protein N-phospho-L-histidine.</text>
        <dbReference type="EC" id="2.7.13.3"/>
    </reaction>
</comment>
<dbReference type="Gene3D" id="3.30.450.40">
    <property type="match status" value="1"/>
</dbReference>
<evidence type="ECO:0000313" key="17">
    <source>
        <dbReference type="Proteomes" id="UP000602050"/>
    </source>
</evidence>
<evidence type="ECO:0000256" key="12">
    <source>
        <dbReference type="ARBA" id="ARBA00023012"/>
    </source>
</evidence>
<feature type="transmembrane region" description="Helical" evidence="14">
    <location>
        <begin position="12"/>
        <end position="32"/>
    </location>
</feature>
<dbReference type="Pfam" id="PF02518">
    <property type="entry name" value="HATPase_c"/>
    <property type="match status" value="1"/>
</dbReference>
<dbReference type="InterPro" id="IPR050640">
    <property type="entry name" value="Bact_2-comp_sensor_kinase"/>
</dbReference>
<feature type="transmembrane region" description="Helical" evidence="14">
    <location>
        <begin position="154"/>
        <end position="173"/>
    </location>
</feature>
<protein>
    <recommendedName>
        <fullName evidence="3">histidine kinase</fullName>
        <ecNumber evidence="3">2.7.13.3</ecNumber>
    </recommendedName>
</protein>
<keyword evidence="5" id="KW-0597">Phosphoprotein</keyword>
<dbReference type="SUPFAM" id="SSF55874">
    <property type="entry name" value="ATPase domain of HSP90 chaperone/DNA topoisomerase II/histidine kinase"/>
    <property type="match status" value="1"/>
</dbReference>
<keyword evidence="17" id="KW-1185">Reference proteome</keyword>
<evidence type="ECO:0000256" key="9">
    <source>
        <dbReference type="ARBA" id="ARBA00022777"/>
    </source>
</evidence>
<keyword evidence="9" id="KW-0418">Kinase</keyword>
<keyword evidence="6" id="KW-0808">Transferase</keyword>
<evidence type="ECO:0000256" key="5">
    <source>
        <dbReference type="ARBA" id="ARBA00022553"/>
    </source>
</evidence>
<keyword evidence="13 14" id="KW-0472">Membrane</keyword>
<feature type="transmembrane region" description="Helical" evidence="14">
    <location>
        <begin position="82"/>
        <end position="101"/>
    </location>
</feature>
<feature type="transmembrane region" description="Helical" evidence="14">
    <location>
        <begin position="113"/>
        <end position="142"/>
    </location>
</feature>
<evidence type="ECO:0000256" key="10">
    <source>
        <dbReference type="ARBA" id="ARBA00022840"/>
    </source>
</evidence>
<dbReference type="Pfam" id="PF07694">
    <property type="entry name" value="5TM-5TMR_LYT"/>
    <property type="match status" value="1"/>
</dbReference>
<dbReference type="InterPro" id="IPR036890">
    <property type="entry name" value="HATPase_C_sf"/>
</dbReference>
<accession>A0A8J2ZPN6</accession>
<dbReference type="GO" id="GO:0071555">
    <property type="term" value="P:cell wall organization"/>
    <property type="evidence" value="ECO:0007669"/>
    <property type="project" value="InterPro"/>
</dbReference>
<reference evidence="16" key="2">
    <citation type="submission" date="2020-09" db="EMBL/GenBank/DDBJ databases">
        <authorList>
            <person name="Sun Q."/>
            <person name="Zhou Y."/>
        </authorList>
    </citation>
    <scope>NUCLEOTIDE SEQUENCE</scope>
    <source>
        <strain evidence="16">CGMCC 1.12360</strain>
    </source>
</reference>
<dbReference type="InterPro" id="IPR010559">
    <property type="entry name" value="Sig_transdc_His_kin_internal"/>
</dbReference>
<keyword evidence="8" id="KW-0547">Nucleotide-binding</keyword>
<dbReference type="Gene3D" id="3.30.565.10">
    <property type="entry name" value="Histidine kinase-like ATPase, C-terminal domain"/>
    <property type="match status" value="1"/>
</dbReference>
<keyword evidence="10" id="KW-0067">ATP-binding</keyword>
<evidence type="ECO:0000256" key="13">
    <source>
        <dbReference type="ARBA" id="ARBA00023136"/>
    </source>
</evidence>
<dbReference type="EMBL" id="BMEV01000010">
    <property type="protein sequence ID" value="GGH71734.1"/>
    <property type="molecule type" value="Genomic_DNA"/>
</dbReference>
<reference evidence="16" key="1">
    <citation type="journal article" date="2014" name="Int. J. Syst. Evol. Microbiol.">
        <title>Complete genome sequence of Corynebacterium casei LMG S-19264T (=DSM 44701T), isolated from a smear-ripened cheese.</title>
        <authorList>
            <consortium name="US DOE Joint Genome Institute (JGI-PGF)"/>
            <person name="Walter F."/>
            <person name="Albersmeier A."/>
            <person name="Kalinowski J."/>
            <person name="Ruckert C."/>
        </authorList>
    </citation>
    <scope>NUCLEOTIDE SEQUENCE</scope>
    <source>
        <strain evidence="16">CGMCC 1.12360</strain>
    </source>
</reference>
<organism evidence="16 17">
    <name type="scientific">Compostibacillus humi</name>
    <dbReference type="NCBI Taxonomy" id="1245525"/>
    <lineage>
        <taxon>Bacteria</taxon>
        <taxon>Bacillati</taxon>
        <taxon>Bacillota</taxon>
        <taxon>Bacilli</taxon>
        <taxon>Bacillales</taxon>
        <taxon>Bacillaceae</taxon>
        <taxon>Compostibacillus</taxon>
    </lineage>
</organism>
<name>A0A8J2ZPN6_9BACI</name>
<keyword evidence="12" id="KW-0902">Two-component regulatory system</keyword>
<evidence type="ECO:0000256" key="3">
    <source>
        <dbReference type="ARBA" id="ARBA00012438"/>
    </source>
</evidence>